<dbReference type="SUPFAM" id="SSF51182">
    <property type="entry name" value="RmlC-like cupins"/>
    <property type="match status" value="1"/>
</dbReference>
<dbReference type="Proteomes" id="UP000280271">
    <property type="component" value="Unassembled WGS sequence"/>
</dbReference>
<gene>
    <name evidence="5" type="ORF">D9K81_05190</name>
</gene>
<keyword evidence="6" id="KW-1185">Reference proteome</keyword>
<evidence type="ECO:0000313" key="6">
    <source>
        <dbReference type="Proteomes" id="UP000280271"/>
    </source>
</evidence>
<dbReference type="InterPro" id="IPR007247">
    <property type="entry name" value="Ureidogly_lyase"/>
</dbReference>
<evidence type="ECO:0000313" key="5">
    <source>
        <dbReference type="EMBL" id="RLL23229.1"/>
    </source>
</evidence>
<dbReference type="PANTHER" id="PTHR21221:SF1">
    <property type="entry name" value="UREIDOGLYCOLATE LYASE"/>
    <property type="match status" value="1"/>
</dbReference>
<dbReference type="NCBIfam" id="NF002949">
    <property type="entry name" value="PRK03606.1-2"/>
    <property type="match status" value="1"/>
</dbReference>
<dbReference type="InterPro" id="IPR024060">
    <property type="entry name" value="Ureidoglycolate_lyase_dom_sf"/>
</dbReference>
<reference evidence="5 6" key="1">
    <citation type="submission" date="2018-09" db="EMBL/GenBank/DDBJ databases">
        <title>The draft genome of Acinetobacter sp. strains.</title>
        <authorList>
            <person name="Qin J."/>
            <person name="Feng Y."/>
            <person name="Zong Z."/>
        </authorList>
    </citation>
    <scope>NUCLEOTIDE SEQUENCE [LARGE SCALE GENOMIC DNA]</scope>
    <source>
        <strain evidence="5 6">WCHAc060005</strain>
    </source>
</reference>
<dbReference type="InterPro" id="IPR047233">
    <property type="entry name" value="UAH_cupin"/>
</dbReference>
<proteinExistence type="predicted"/>
<dbReference type="CDD" id="cd20298">
    <property type="entry name" value="cupin_UAH"/>
    <property type="match status" value="1"/>
</dbReference>
<comment type="catalytic activity">
    <reaction evidence="4">
        <text>(S)-ureidoglycolate = urea + glyoxylate</text>
        <dbReference type="Rhea" id="RHEA:11304"/>
        <dbReference type="ChEBI" id="CHEBI:16199"/>
        <dbReference type="ChEBI" id="CHEBI:36655"/>
        <dbReference type="ChEBI" id="CHEBI:57296"/>
        <dbReference type="EC" id="4.3.2.3"/>
    </reaction>
</comment>
<name>A0ABX9TY54_9GAMM</name>
<dbReference type="Gene3D" id="2.60.120.480">
    <property type="entry name" value="Ureidoglycolate hydrolase"/>
    <property type="match status" value="1"/>
</dbReference>
<evidence type="ECO:0000256" key="2">
    <source>
        <dbReference type="ARBA" id="ARBA00022631"/>
    </source>
</evidence>
<accession>A0ABX9TY54</accession>
<comment type="subunit">
    <text evidence="1">Homodimer.</text>
</comment>
<protein>
    <submittedName>
        <fullName evidence="5">Ureidoglycolate lyase</fullName>
        <ecNumber evidence="5">4.3.2.3</ecNumber>
    </submittedName>
</protein>
<dbReference type="GO" id="GO:0050385">
    <property type="term" value="F:ureidoglycolate lyase activity"/>
    <property type="evidence" value="ECO:0007669"/>
    <property type="project" value="UniProtKB-EC"/>
</dbReference>
<keyword evidence="3 5" id="KW-0456">Lyase</keyword>
<organism evidence="5 6">
    <name type="scientific">Acinetobacter chengduensis</name>
    <dbReference type="NCBI Taxonomy" id="2420890"/>
    <lineage>
        <taxon>Bacteria</taxon>
        <taxon>Pseudomonadati</taxon>
        <taxon>Pseudomonadota</taxon>
        <taxon>Gammaproteobacteria</taxon>
        <taxon>Moraxellales</taxon>
        <taxon>Moraxellaceae</taxon>
        <taxon>Acinetobacter</taxon>
    </lineage>
</organism>
<evidence type="ECO:0000256" key="3">
    <source>
        <dbReference type="ARBA" id="ARBA00023239"/>
    </source>
</evidence>
<dbReference type="EMBL" id="RCHC01000004">
    <property type="protein sequence ID" value="RLL23229.1"/>
    <property type="molecule type" value="Genomic_DNA"/>
</dbReference>
<keyword evidence="2" id="KW-0659">Purine metabolism</keyword>
<dbReference type="EC" id="4.3.2.3" evidence="5"/>
<sequence>MDLQSIYIEPLAKTSFATFGEVIQCAEQEFFHINDAHTERYHAIAMSQADQAQTGMSIFRNIKSTALPCTINMLERHPLGSQAFVPMHGQAFLIVVAPALDENQPDLSQLRAFITNGEQGVNYHAGTWHHPLLTFEAPSQFVVIDRIGTGPNCDVVQFTVPVQICET</sequence>
<dbReference type="InterPro" id="IPR011051">
    <property type="entry name" value="RmlC_Cupin_sf"/>
</dbReference>
<dbReference type="PANTHER" id="PTHR21221">
    <property type="entry name" value="UREIDOGLYCOLATE HYDROLASE"/>
    <property type="match status" value="1"/>
</dbReference>
<dbReference type="PIRSF" id="PIRSF017306">
    <property type="entry name" value="Ureidogly_hydro"/>
    <property type="match status" value="1"/>
</dbReference>
<dbReference type="Pfam" id="PF04115">
    <property type="entry name" value="Ureidogly_lyase"/>
    <property type="match status" value="1"/>
</dbReference>
<evidence type="ECO:0000256" key="4">
    <source>
        <dbReference type="ARBA" id="ARBA00047684"/>
    </source>
</evidence>
<evidence type="ECO:0000256" key="1">
    <source>
        <dbReference type="ARBA" id="ARBA00011738"/>
    </source>
</evidence>
<comment type="caution">
    <text evidence="5">The sequence shown here is derived from an EMBL/GenBank/DDBJ whole genome shotgun (WGS) entry which is preliminary data.</text>
</comment>